<evidence type="ECO:0000256" key="6">
    <source>
        <dbReference type="ARBA" id="ARBA00023049"/>
    </source>
</evidence>
<evidence type="ECO:0000256" key="7">
    <source>
        <dbReference type="ARBA" id="ARBA00052248"/>
    </source>
</evidence>
<feature type="domain" description="Peptidase M16 middle/third" evidence="15">
    <location>
        <begin position="427"/>
        <end position="707"/>
    </location>
</feature>
<dbReference type="GO" id="GO:0005829">
    <property type="term" value="C:cytosol"/>
    <property type="evidence" value="ECO:0007669"/>
    <property type="project" value="TreeGrafter"/>
</dbReference>
<dbReference type="FunFam" id="3.30.830.10:FF:000004">
    <property type="entry name" value="Putative insulin-degrading enzyme"/>
    <property type="match status" value="1"/>
</dbReference>
<evidence type="ECO:0000259" key="13">
    <source>
        <dbReference type="Pfam" id="PF00675"/>
    </source>
</evidence>
<dbReference type="InterPro" id="IPR001431">
    <property type="entry name" value="Pept_M16_Zn_BS"/>
</dbReference>
<feature type="domain" description="Coenzyme PQQ synthesis protein F-like C-terminal lobe" evidence="16">
    <location>
        <begin position="815"/>
        <end position="914"/>
    </location>
</feature>
<dbReference type="FunCoup" id="A0A7M7JXN7">
    <property type="interactions" value="1614"/>
</dbReference>
<evidence type="ECO:0000256" key="12">
    <source>
        <dbReference type="RuleBase" id="RU004447"/>
    </source>
</evidence>
<feature type="domain" description="Peptidase M16 N-terminal" evidence="13">
    <location>
        <begin position="79"/>
        <end position="216"/>
    </location>
</feature>
<dbReference type="CTD" id="3416"/>
<dbReference type="EnsemblMetazoa" id="XM_022802904">
    <property type="protein sequence ID" value="XP_022658639"/>
    <property type="gene ID" value="LOC111249273"/>
</dbReference>
<dbReference type="Pfam" id="PF05193">
    <property type="entry name" value="Peptidase_M16_C"/>
    <property type="match status" value="1"/>
</dbReference>
<dbReference type="FunFam" id="3.30.830.10:FF:000005">
    <property type="entry name" value="nardilysin isoform X1"/>
    <property type="match status" value="1"/>
</dbReference>
<dbReference type="PANTHER" id="PTHR43690">
    <property type="entry name" value="NARDILYSIN"/>
    <property type="match status" value="1"/>
</dbReference>
<dbReference type="EC" id="3.4.24.56" evidence="8"/>
<comment type="catalytic activity">
    <reaction evidence="7">
        <text>Degradation of insulin, glucagon and other polypeptides. No action on proteins.</text>
        <dbReference type="EC" id="3.4.24.56"/>
    </reaction>
</comment>
<evidence type="ECO:0000256" key="3">
    <source>
        <dbReference type="ARBA" id="ARBA00022723"/>
    </source>
</evidence>
<evidence type="ECO:0000259" key="15">
    <source>
        <dbReference type="Pfam" id="PF16187"/>
    </source>
</evidence>
<keyword evidence="3" id="KW-0479">Metal-binding</keyword>
<evidence type="ECO:0000256" key="5">
    <source>
        <dbReference type="ARBA" id="ARBA00022833"/>
    </source>
</evidence>
<evidence type="ECO:0000256" key="11">
    <source>
        <dbReference type="ARBA" id="ARBA00080349"/>
    </source>
</evidence>
<dbReference type="InterPro" id="IPR054734">
    <property type="entry name" value="PqqF-like_C_4"/>
</dbReference>
<dbReference type="Pfam" id="PF22456">
    <property type="entry name" value="PqqF-like_C_4"/>
    <property type="match status" value="1"/>
</dbReference>
<name>A0A7M7JXN7_VARDE</name>
<dbReference type="OrthoDB" id="6474849at2759"/>
<dbReference type="GO" id="GO:0051603">
    <property type="term" value="P:proteolysis involved in protein catabolic process"/>
    <property type="evidence" value="ECO:0007669"/>
    <property type="project" value="TreeGrafter"/>
</dbReference>
<evidence type="ECO:0000256" key="8">
    <source>
        <dbReference type="ARBA" id="ARBA00066874"/>
    </source>
</evidence>
<comment type="similarity">
    <text evidence="1 12">Belongs to the peptidase M16 family.</text>
</comment>
<reference evidence="17" key="1">
    <citation type="submission" date="2021-01" db="UniProtKB">
        <authorList>
            <consortium name="EnsemblMetazoa"/>
        </authorList>
    </citation>
    <scope>IDENTIFICATION</scope>
</reference>
<evidence type="ECO:0000259" key="14">
    <source>
        <dbReference type="Pfam" id="PF05193"/>
    </source>
</evidence>
<dbReference type="GO" id="GO:0004222">
    <property type="term" value="F:metalloendopeptidase activity"/>
    <property type="evidence" value="ECO:0007669"/>
    <property type="project" value="UniProtKB-EC"/>
</dbReference>
<evidence type="ECO:0000256" key="2">
    <source>
        <dbReference type="ARBA" id="ARBA00022670"/>
    </source>
</evidence>
<evidence type="ECO:0000256" key="9">
    <source>
        <dbReference type="ARBA" id="ARBA00070422"/>
    </source>
</evidence>
<protein>
    <recommendedName>
        <fullName evidence="9">Insulin-degrading enzyme</fullName>
        <ecNumber evidence="8">3.4.24.56</ecNumber>
    </recommendedName>
    <alternativeName>
        <fullName evidence="11">Insulin protease</fullName>
    </alternativeName>
    <alternativeName>
        <fullName evidence="10">Insulysin</fullName>
    </alternativeName>
</protein>
<dbReference type="FunFam" id="3.30.830.10:FF:000003">
    <property type="entry name" value="Insulin-degrading enzyme"/>
    <property type="match status" value="1"/>
</dbReference>
<dbReference type="InterPro" id="IPR032632">
    <property type="entry name" value="Peptidase_M16_M"/>
</dbReference>
<proteinExistence type="inferred from homology"/>
<dbReference type="InterPro" id="IPR050626">
    <property type="entry name" value="Peptidase_M16"/>
</dbReference>
<dbReference type="KEGG" id="vde:111249273"/>
<dbReference type="RefSeq" id="XP_022658639.1">
    <property type="nucleotide sequence ID" value="XM_022802904.1"/>
</dbReference>
<accession>A0A7M7JXN7</accession>
<sequence length="1015" mass="117151">MPILRRLLTASSIVCRQRVQRIGRQWTSSGLLNYVHYNSQIAWNMMPKFADQIISTHSIVKSESDKNDYRGLVLKNGLKVLVVSDPTTDKSAAALNVQVGCLTDPRNLPGLAHFCEHMLFLGTKKYPRENHYHEYLSEHAGISNAYTSLDHTCYYFDVAPENFKEAADIFAQFFLEPLFEQSCTDRELNAIDSEHSKNIKQDMWRLWMLDSATGNPEHDFSKFGTGNRETLQTVPLKEGIDVRKALLDFHEQWYSSNLMSVCLMGKESLDDLADIAIDLFAGVKNKNIAAQVWPDHPFTDSEVRVQAKVVPVKDIRHMAITFPVPDMREQYRTNPGHYVSHLVGHEGEGSLLSYLKRKRWANALSGGVKSGGRGFSFFSILINLTPEGLEHTDEIASAVFQYMNLLRKVGPQSWVFEELKNLGVMRFRFKSKETPIHYVPSLTDCMHKYDWKDILSAPYVADDYKPELISELMSHLVPEKVRIALVSKSFEGKTDKVEKYYSTEYTVEKIPEAKINAWRTAEPDAELSLPVPNEFIPTNFSLVPENPKYTKSPVLLLDESHSRIWYMQDKEYNLPTNTAMFELRSPMLYDSPISSALAYMITACFSDANNEYFYPAVLAGSLYHLENNMNGFLLKIRGYNERQQAILERVCERLVDFKFDPNRFDILKEAYIRNLKNFAAEQPYQQAVFYTNMALTEKFWTHEQVLAVAEKECTLERCEAFLQEFLKKMYVETLIHGNMTVDEARKMGDTIRRVLKSGPLTFDETKSFREYKLRDGEIYQLDRYNEIHPTNSVMAYYQIGALTPENIRTTAINDLFCQIFEEPFFNEMRTKEQLGYIVSGGHRKMLDTYGMRVIVQSDKNPSFVSSRIDVFLNEFMKKHLKEMSFEEFERFKKALIALKLEKPKKLYDKTRILWREISSRAYLFNREQLEAEQVAQLSKDDVLSYYTRFIVREAPELRQLVVNVESRQQPGETGKGVQPTQIITNVEKFKSEHGFFTMEASSTTTGKGDGNAGKY</sequence>
<dbReference type="PROSITE" id="PS00143">
    <property type="entry name" value="INSULINASE"/>
    <property type="match status" value="1"/>
</dbReference>
<dbReference type="InterPro" id="IPR011765">
    <property type="entry name" value="Pept_M16_N"/>
</dbReference>
<dbReference type="Pfam" id="PF00675">
    <property type="entry name" value="Peptidase_M16"/>
    <property type="match status" value="1"/>
</dbReference>
<dbReference type="SUPFAM" id="SSF63411">
    <property type="entry name" value="LuxS/MPP-like metallohydrolase"/>
    <property type="match status" value="4"/>
</dbReference>
<keyword evidence="4" id="KW-0378">Hydrolase</keyword>
<dbReference type="Gene3D" id="3.30.830.10">
    <property type="entry name" value="Metalloenzyme, LuxS/M16 peptidase-like"/>
    <property type="match status" value="4"/>
</dbReference>
<keyword evidence="18" id="KW-1185">Reference proteome</keyword>
<evidence type="ECO:0000313" key="17">
    <source>
        <dbReference type="EnsemblMetazoa" id="XP_022658639"/>
    </source>
</evidence>
<dbReference type="Pfam" id="PF16187">
    <property type="entry name" value="Peptidase_M16_M"/>
    <property type="match status" value="1"/>
</dbReference>
<dbReference type="InterPro" id="IPR007863">
    <property type="entry name" value="Peptidase_M16_C"/>
</dbReference>
<organism evidence="17 18">
    <name type="scientific">Varroa destructor</name>
    <name type="common">Honeybee mite</name>
    <dbReference type="NCBI Taxonomy" id="109461"/>
    <lineage>
        <taxon>Eukaryota</taxon>
        <taxon>Metazoa</taxon>
        <taxon>Ecdysozoa</taxon>
        <taxon>Arthropoda</taxon>
        <taxon>Chelicerata</taxon>
        <taxon>Arachnida</taxon>
        <taxon>Acari</taxon>
        <taxon>Parasitiformes</taxon>
        <taxon>Mesostigmata</taxon>
        <taxon>Gamasina</taxon>
        <taxon>Dermanyssoidea</taxon>
        <taxon>Varroidae</taxon>
        <taxon>Varroa</taxon>
    </lineage>
</organism>
<feature type="domain" description="Peptidase M16 C-terminal" evidence="14">
    <location>
        <begin position="243"/>
        <end position="421"/>
    </location>
</feature>
<evidence type="ECO:0000259" key="16">
    <source>
        <dbReference type="Pfam" id="PF22456"/>
    </source>
</evidence>
<keyword evidence="5" id="KW-0862">Zinc</keyword>
<keyword evidence="6" id="KW-0482">Metalloprotease</keyword>
<evidence type="ECO:0000256" key="1">
    <source>
        <dbReference type="ARBA" id="ARBA00007261"/>
    </source>
</evidence>
<dbReference type="PANTHER" id="PTHR43690:SF18">
    <property type="entry name" value="INSULIN-DEGRADING ENZYME-RELATED"/>
    <property type="match status" value="1"/>
</dbReference>
<keyword evidence="2" id="KW-0645">Protease</keyword>
<evidence type="ECO:0000256" key="4">
    <source>
        <dbReference type="ARBA" id="ARBA00022801"/>
    </source>
</evidence>
<evidence type="ECO:0000313" key="18">
    <source>
        <dbReference type="Proteomes" id="UP000594260"/>
    </source>
</evidence>
<dbReference type="InterPro" id="IPR011249">
    <property type="entry name" value="Metalloenz_LuxS/M16"/>
</dbReference>
<dbReference type="GO" id="GO:0005739">
    <property type="term" value="C:mitochondrion"/>
    <property type="evidence" value="ECO:0007669"/>
    <property type="project" value="TreeGrafter"/>
</dbReference>
<dbReference type="GeneID" id="111249273"/>
<dbReference type="GO" id="GO:0043171">
    <property type="term" value="P:peptide catabolic process"/>
    <property type="evidence" value="ECO:0007669"/>
    <property type="project" value="TreeGrafter"/>
</dbReference>
<dbReference type="AlphaFoldDB" id="A0A7M7JXN7"/>
<dbReference type="InParanoid" id="A0A7M7JXN7"/>
<evidence type="ECO:0000256" key="10">
    <source>
        <dbReference type="ARBA" id="ARBA00074992"/>
    </source>
</evidence>
<dbReference type="OMA" id="WIFDEMK"/>
<dbReference type="GO" id="GO:0046872">
    <property type="term" value="F:metal ion binding"/>
    <property type="evidence" value="ECO:0007669"/>
    <property type="project" value="UniProtKB-KW"/>
</dbReference>
<dbReference type="Proteomes" id="UP000594260">
    <property type="component" value="Unplaced"/>
</dbReference>